<dbReference type="Proteomes" id="UP000251211">
    <property type="component" value="Unassembled WGS sequence"/>
</dbReference>
<evidence type="ECO:0000313" key="2">
    <source>
        <dbReference type="Proteomes" id="UP000251211"/>
    </source>
</evidence>
<dbReference type="EMBL" id="UAUI01000027">
    <property type="protein sequence ID" value="SPZ42876.1"/>
    <property type="molecule type" value="Genomic_DNA"/>
</dbReference>
<dbReference type="Gene3D" id="3.10.129.10">
    <property type="entry name" value="Hotdog Thioesterase"/>
    <property type="match status" value="2"/>
</dbReference>
<comment type="caution">
    <text evidence="1">The sequence shown here is derived from an EMBL/GenBank/DDBJ whole genome shotgun (WGS) entry which is preliminary data.</text>
</comment>
<protein>
    <submittedName>
        <fullName evidence="1">Thioesterase</fullName>
    </submittedName>
</protein>
<evidence type="ECO:0000313" key="1">
    <source>
        <dbReference type="EMBL" id="SPZ42876.1"/>
    </source>
</evidence>
<dbReference type="RefSeq" id="WP_112302123.1">
    <property type="nucleotide sequence ID" value="NZ_QTTP01000001.1"/>
</dbReference>
<sequence length="120" mass="12923">MTTGYRAAALSTEDGWTEVIDDGFIALVGPFDTRSDRGGTEVAVVCPDKHRNRRGIVQGGLVMTYAAPIHVGDVLRARPHTAPGTRSLLFMRTDLTVEDTLVATATGVFKPLRTAPLVEE</sequence>
<name>A0AB38FMV5_RHOWR</name>
<proteinExistence type="predicted"/>
<accession>A0AB38FMV5</accession>
<reference evidence="1 2" key="1">
    <citation type="submission" date="2018-06" db="EMBL/GenBank/DDBJ databases">
        <authorList>
            <consortium name="Pathogen Informatics"/>
            <person name="Doyle S."/>
        </authorList>
    </citation>
    <scope>NUCLEOTIDE SEQUENCE [LARGE SCALE GENOMIC DNA]</scope>
    <source>
        <strain evidence="1 2">NCTC13229</strain>
    </source>
</reference>
<dbReference type="AlphaFoldDB" id="A0AB38FMV5"/>
<gene>
    <name evidence="1" type="ORF">NCTC13229_06410</name>
</gene>
<dbReference type="SUPFAM" id="SSF54637">
    <property type="entry name" value="Thioesterase/thiol ester dehydrase-isomerase"/>
    <property type="match status" value="1"/>
</dbReference>
<organism evidence="1 2">
    <name type="scientific">Rhodococcus wratislaviensis</name>
    <name type="common">Tsukamurella wratislaviensis</name>
    <dbReference type="NCBI Taxonomy" id="44752"/>
    <lineage>
        <taxon>Bacteria</taxon>
        <taxon>Bacillati</taxon>
        <taxon>Actinomycetota</taxon>
        <taxon>Actinomycetes</taxon>
        <taxon>Mycobacteriales</taxon>
        <taxon>Nocardiaceae</taxon>
        <taxon>Rhodococcus</taxon>
    </lineage>
</organism>
<dbReference type="InterPro" id="IPR029069">
    <property type="entry name" value="HotDog_dom_sf"/>
</dbReference>